<dbReference type="Pfam" id="PF00561">
    <property type="entry name" value="Abhydrolase_1"/>
    <property type="match status" value="1"/>
</dbReference>
<feature type="domain" description="AB hydrolase-1" evidence="4">
    <location>
        <begin position="20"/>
        <end position="252"/>
    </location>
</feature>
<dbReference type="Proteomes" id="UP000199095">
    <property type="component" value="Unassembled WGS sequence"/>
</dbReference>
<evidence type="ECO:0000256" key="1">
    <source>
        <dbReference type="ARBA" id="ARBA00022428"/>
    </source>
</evidence>
<comment type="similarity">
    <text evidence="3">Belongs to the AB hydrolase superfamily. MenH family.</text>
</comment>
<dbReference type="InterPro" id="IPR029058">
    <property type="entry name" value="AB_hydrolase_fold"/>
</dbReference>
<dbReference type="InterPro" id="IPR022485">
    <property type="entry name" value="SHCHC_synthase_MenH"/>
</dbReference>
<dbReference type="NCBIfam" id="TIGR03695">
    <property type="entry name" value="menH_SHCHC"/>
    <property type="match status" value="1"/>
</dbReference>
<comment type="pathway">
    <text evidence="3">Quinol/quinone metabolism; 1,4-dihydroxy-2-naphthoate biosynthesis; 1,4-dihydroxy-2-naphthoate from chorismate: step 3/7.</text>
</comment>
<reference evidence="6" key="1">
    <citation type="submission" date="2016-10" db="EMBL/GenBank/DDBJ databases">
        <authorList>
            <person name="Varghese N."/>
            <person name="Submissions S."/>
        </authorList>
    </citation>
    <scope>NUCLEOTIDE SEQUENCE [LARGE SCALE GENOMIC DNA]</scope>
    <source>
        <strain evidence="6">CGMCC 1.3566</strain>
    </source>
</reference>
<comment type="pathway">
    <text evidence="3">Quinol/quinone metabolism; menaquinone biosynthesis.</text>
</comment>
<dbReference type="OrthoDB" id="9808398at2"/>
<accession>A0A1H9Y5N1</accession>
<dbReference type="UniPathway" id="UPA00079"/>
<keyword evidence="6" id="KW-1185">Reference proteome</keyword>
<name>A0A1H9Y5N1_9BACI</name>
<dbReference type="InterPro" id="IPR000073">
    <property type="entry name" value="AB_hydrolase_1"/>
</dbReference>
<comment type="subunit">
    <text evidence="3">Monomer.</text>
</comment>
<dbReference type="SUPFAM" id="SSF53474">
    <property type="entry name" value="alpha/beta-Hydrolases"/>
    <property type="match status" value="1"/>
</dbReference>
<dbReference type="GO" id="GO:0009234">
    <property type="term" value="P:menaquinone biosynthetic process"/>
    <property type="evidence" value="ECO:0007669"/>
    <property type="project" value="UniProtKB-UniRule"/>
</dbReference>
<evidence type="ECO:0000313" key="5">
    <source>
        <dbReference type="EMBL" id="SES64170.1"/>
    </source>
</evidence>
<sequence>MYIEIDSKKYWVEQEGRGEPLVLLHGFTGLTKTWSPFIQQWSKNFHVISIDLPGHGKTKAYEPFSIETVCDDIYKIMNRLDLDNIHLLGYSMGGRTALSFACLYPQCVESLILESSSPGLKTVDEQENRRKWDEKLAIKLENEGLFSFVSYWTNIPLFETQKHLPKQIQNQLKQERLSHNAKGLAASLRYMGTGSQPSWWNQLEKLTFKVLLITGELDEKFTALNREMVNLLPNGEHQLIKDAGHAIHVEEPQIFGKIVSDFILHK</sequence>
<evidence type="ECO:0000313" key="6">
    <source>
        <dbReference type="Proteomes" id="UP000199095"/>
    </source>
</evidence>
<keyword evidence="1 3" id="KW-0474">Menaquinone biosynthesis</keyword>
<protein>
    <recommendedName>
        <fullName evidence="3">Putative 2-succinyl-6-hydroxy-2,4-cyclohexadiene-1-carboxylate synthase</fullName>
        <shortName evidence="3">SHCHC synthase</shortName>
        <ecNumber evidence="3">4.2.99.20</ecNumber>
    </recommendedName>
</protein>
<evidence type="ECO:0000256" key="3">
    <source>
        <dbReference type="HAMAP-Rule" id="MF_01660"/>
    </source>
</evidence>
<dbReference type="PANTHER" id="PTHR42916:SF1">
    <property type="entry name" value="PROTEIN PHYLLO, CHLOROPLASTIC"/>
    <property type="match status" value="1"/>
</dbReference>
<dbReference type="EMBL" id="FOHJ01000001">
    <property type="protein sequence ID" value="SES64170.1"/>
    <property type="molecule type" value="Genomic_DNA"/>
</dbReference>
<dbReference type="EC" id="4.2.99.20" evidence="3"/>
<dbReference type="GO" id="GO:0070205">
    <property type="term" value="F:2-succinyl-6-hydroxy-2,4-cyclohexadiene-1-carboxylate synthase activity"/>
    <property type="evidence" value="ECO:0007669"/>
    <property type="project" value="UniProtKB-UniRule"/>
</dbReference>
<dbReference type="AlphaFoldDB" id="A0A1H9Y5N1"/>
<dbReference type="HAMAP" id="MF_01660">
    <property type="entry name" value="MenH"/>
    <property type="match status" value="1"/>
</dbReference>
<gene>
    <name evidence="3" type="primary">menH</name>
    <name evidence="5" type="ORF">SAMN05421676_10138</name>
</gene>
<dbReference type="Gene3D" id="3.40.50.1820">
    <property type="entry name" value="alpha/beta hydrolase"/>
    <property type="match status" value="1"/>
</dbReference>
<comment type="catalytic activity">
    <reaction evidence="3">
        <text>5-enolpyruvoyl-6-hydroxy-2-succinyl-cyclohex-3-ene-1-carboxylate = (1R,6R)-6-hydroxy-2-succinyl-cyclohexa-2,4-diene-1-carboxylate + pyruvate</text>
        <dbReference type="Rhea" id="RHEA:25597"/>
        <dbReference type="ChEBI" id="CHEBI:15361"/>
        <dbReference type="ChEBI" id="CHEBI:58689"/>
        <dbReference type="ChEBI" id="CHEBI:58818"/>
        <dbReference type="EC" id="4.2.99.20"/>
    </reaction>
</comment>
<evidence type="ECO:0000256" key="2">
    <source>
        <dbReference type="ARBA" id="ARBA00023239"/>
    </source>
</evidence>
<keyword evidence="2 3" id="KW-0456">Lyase</keyword>
<organism evidence="5 6">
    <name type="scientific">Salinibacillus kushneri</name>
    <dbReference type="NCBI Taxonomy" id="237682"/>
    <lineage>
        <taxon>Bacteria</taxon>
        <taxon>Bacillati</taxon>
        <taxon>Bacillota</taxon>
        <taxon>Bacilli</taxon>
        <taxon>Bacillales</taxon>
        <taxon>Bacillaceae</taxon>
        <taxon>Salinibacillus</taxon>
    </lineage>
</organism>
<dbReference type="PANTHER" id="PTHR42916">
    <property type="entry name" value="2-SUCCINYL-5-ENOLPYRUVYL-6-HYDROXY-3-CYCLOHEXENE-1-CARBOXYLATE SYNTHASE"/>
    <property type="match status" value="1"/>
</dbReference>
<evidence type="ECO:0000259" key="4">
    <source>
        <dbReference type="Pfam" id="PF00561"/>
    </source>
</evidence>
<dbReference type="UniPathway" id="UPA01057">
    <property type="reaction ID" value="UER00900"/>
</dbReference>
<dbReference type="STRING" id="237682.SAMN05421676_10138"/>
<proteinExistence type="inferred from homology"/>
<comment type="function">
    <text evidence="3">Catalyzes a proton abstraction reaction that results in 2,5-elimination of pyruvate from 2-succinyl-5-enolpyruvyl-6-hydroxy-3-cyclohexene-1-carboxylate (SEPHCHC) and the formation of 2-succinyl-6-hydroxy-2,4-cyclohexadiene-1-carboxylate (SHCHC).</text>
</comment>
<dbReference type="PRINTS" id="PR00111">
    <property type="entry name" value="ABHYDROLASE"/>
</dbReference>
<dbReference type="RefSeq" id="WP_093130773.1">
    <property type="nucleotide sequence ID" value="NZ_FOHJ01000001.1"/>
</dbReference>